<feature type="domain" description="ABC transmembrane type-1" evidence="23">
    <location>
        <begin position="71"/>
        <end position="354"/>
    </location>
</feature>
<evidence type="ECO:0000256" key="3">
    <source>
        <dbReference type="ARBA" id="ARBA00022448"/>
    </source>
</evidence>
<dbReference type="GO" id="GO:0005524">
    <property type="term" value="F:ATP binding"/>
    <property type="evidence" value="ECO:0007669"/>
    <property type="project" value="UniProtKB-KW"/>
</dbReference>
<dbReference type="FunFam" id="3.40.50.300:FF:000403">
    <property type="entry name" value="ATP-binding cassette sub-family B member 8, mitochondrial"/>
    <property type="match status" value="1"/>
</dbReference>
<evidence type="ECO:0000259" key="23">
    <source>
        <dbReference type="PROSITE" id="PS50929"/>
    </source>
</evidence>
<feature type="transmembrane region" description="Helical" evidence="21">
    <location>
        <begin position="303"/>
        <end position="321"/>
    </location>
</feature>
<dbReference type="InterPro" id="IPR003593">
    <property type="entry name" value="AAA+_ATPase"/>
</dbReference>
<dbReference type="SUPFAM" id="SSF52540">
    <property type="entry name" value="P-loop containing nucleoside triphosphate hydrolases"/>
    <property type="match status" value="1"/>
</dbReference>
<dbReference type="Pfam" id="PF00005">
    <property type="entry name" value="ABC_tran"/>
    <property type="match status" value="1"/>
</dbReference>
<evidence type="ECO:0000256" key="14">
    <source>
        <dbReference type="ARBA" id="ARBA00023128"/>
    </source>
</evidence>
<evidence type="ECO:0000256" key="12">
    <source>
        <dbReference type="ARBA" id="ARBA00022989"/>
    </source>
</evidence>
<feature type="transmembrane region" description="Helical" evidence="21">
    <location>
        <begin position="213"/>
        <end position="231"/>
    </location>
</feature>
<evidence type="ECO:0000256" key="1">
    <source>
        <dbReference type="ARBA" id="ARBA00004448"/>
    </source>
</evidence>
<proteinExistence type="inferred from homology"/>
<evidence type="ECO:0000256" key="8">
    <source>
        <dbReference type="ARBA" id="ARBA00022840"/>
    </source>
</evidence>
<keyword evidence="5" id="KW-0479">Metal-binding</keyword>
<feature type="domain" description="ABC transporter" evidence="22">
    <location>
        <begin position="390"/>
        <end position="629"/>
    </location>
</feature>
<keyword evidence="10" id="KW-0809">Transit peptide</keyword>
<evidence type="ECO:0000256" key="4">
    <source>
        <dbReference type="ARBA" id="ARBA00022692"/>
    </source>
</evidence>
<evidence type="ECO:0000256" key="2">
    <source>
        <dbReference type="ARBA" id="ARBA00005580"/>
    </source>
</evidence>
<feature type="transmembrane region" description="Helical" evidence="21">
    <location>
        <begin position="110"/>
        <end position="134"/>
    </location>
</feature>
<comment type="function">
    <text evidence="17">ATP-dependent transporter located in the mitochondrial inner membrane that catalyzes the export of biliverdin from the mitochondrial matrix, and plays a crucial role in hemoglobin synthesis and antioxidative stress. Participates in the early step of the heme biosynthetic process during insertion of iron into protoporphyrin IX (PPIX). Involved in the stabilization of the iron transporter mitoferrin-1/SLC25A37. In addition may be involved in mitochondrial unfolded protein response (UPRmt) signaling pathway, although ABCB10 probably does not participate in peptide export from mitochondria.</text>
</comment>
<evidence type="ECO:0000256" key="15">
    <source>
        <dbReference type="ARBA" id="ARBA00023136"/>
    </source>
</evidence>
<comment type="catalytic activity">
    <reaction evidence="16">
        <text>biliverdin IXalpha(in) + ATP + H2O = biliverdin IXalpha(out) + ADP + phosphate + H(+)</text>
        <dbReference type="Rhea" id="RHEA:82359"/>
        <dbReference type="ChEBI" id="CHEBI:15377"/>
        <dbReference type="ChEBI" id="CHEBI:15378"/>
        <dbReference type="ChEBI" id="CHEBI:30616"/>
        <dbReference type="ChEBI" id="CHEBI:43474"/>
        <dbReference type="ChEBI" id="CHEBI:57991"/>
        <dbReference type="ChEBI" id="CHEBI:456216"/>
    </reaction>
    <physiologicalReaction direction="left-to-right" evidence="16">
        <dbReference type="Rhea" id="RHEA:82360"/>
    </physiologicalReaction>
</comment>
<evidence type="ECO:0000259" key="22">
    <source>
        <dbReference type="PROSITE" id="PS50893"/>
    </source>
</evidence>
<dbReference type="GO" id="GO:0042802">
    <property type="term" value="F:identical protein binding"/>
    <property type="evidence" value="ECO:0007669"/>
    <property type="project" value="UniProtKB-ARBA"/>
</dbReference>
<keyword evidence="6" id="KW-0547">Nucleotide-binding</keyword>
<keyword evidence="9" id="KW-0460">Magnesium</keyword>
<dbReference type="Proteomes" id="UP000828390">
    <property type="component" value="Unassembled WGS sequence"/>
</dbReference>
<keyword evidence="11" id="KW-1278">Translocase</keyword>
<keyword evidence="15 21" id="KW-0472">Membrane</keyword>
<dbReference type="Gene3D" id="1.20.1560.10">
    <property type="entry name" value="ABC transporter type 1, transmembrane domain"/>
    <property type="match status" value="1"/>
</dbReference>
<gene>
    <name evidence="24" type="ORF">DPMN_086531</name>
</gene>
<accession>A0A9D4QUT2</accession>
<dbReference type="InterPro" id="IPR027417">
    <property type="entry name" value="P-loop_NTPase"/>
</dbReference>
<keyword evidence="25" id="KW-1185">Reference proteome</keyword>
<dbReference type="PROSITE" id="PS50929">
    <property type="entry name" value="ABC_TM1F"/>
    <property type="match status" value="1"/>
</dbReference>
<evidence type="ECO:0000256" key="10">
    <source>
        <dbReference type="ARBA" id="ARBA00022946"/>
    </source>
</evidence>
<evidence type="ECO:0000313" key="25">
    <source>
        <dbReference type="Proteomes" id="UP000828390"/>
    </source>
</evidence>
<keyword evidence="12 21" id="KW-1133">Transmembrane helix</keyword>
<evidence type="ECO:0000313" key="24">
    <source>
        <dbReference type="EMBL" id="KAH3844274.1"/>
    </source>
</evidence>
<keyword evidence="3" id="KW-0813">Transport</keyword>
<dbReference type="FunFam" id="1.20.1560.10:FF:000048">
    <property type="entry name" value="ATP-binding cassette sub-family B member 10, mitochondrial"/>
    <property type="match status" value="1"/>
</dbReference>
<keyword evidence="8" id="KW-0067">ATP-binding</keyword>
<feature type="transmembrane region" description="Helical" evidence="21">
    <location>
        <begin position="333"/>
        <end position="351"/>
    </location>
</feature>
<reference evidence="24" key="1">
    <citation type="journal article" date="2019" name="bioRxiv">
        <title>The Genome of the Zebra Mussel, Dreissena polymorpha: A Resource for Invasive Species Research.</title>
        <authorList>
            <person name="McCartney M.A."/>
            <person name="Auch B."/>
            <person name="Kono T."/>
            <person name="Mallez S."/>
            <person name="Zhang Y."/>
            <person name="Obille A."/>
            <person name="Becker A."/>
            <person name="Abrahante J.E."/>
            <person name="Garbe J."/>
            <person name="Badalamenti J.P."/>
            <person name="Herman A."/>
            <person name="Mangelson H."/>
            <person name="Liachko I."/>
            <person name="Sullivan S."/>
            <person name="Sone E.D."/>
            <person name="Koren S."/>
            <person name="Silverstein K.A.T."/>
            <person name="Beckman K.B."/>
            <person name="Gohl D.M."/>
        </authorList>
    </citation>
    <scope>NUCLEOTIDE SEQUENCE</scope>
    <source>
        <strain evidence="24">Duluth1</strain>
        <tissue evidence="24">Whole animal</tissue>
    </source>
</reference>
<dbReference type="PROSITE" id="PS00211">
    <property type="entry name" value="ABC_TRANSPORTER_1"/>
    <property type="match status" value="1"/>
</dbReference>
<evidence type="ECO:0000256" key="11">
    <source>
        <dbReference type="ARBA" id="ARBA00022967"/>
    </source>
</evidence>
<dbReference type="SUPFAM" id="SSF90123">
    <property type="entry name" value="ABC transporter transmembrane region"/>
    <property type="match status" value="1"/>
</dbReference>
<evidence type="ECO:0000256" key="20">
    <source>
        <dbReference type="ARBA" id="ARBA00083334"/>
    </source>
</evidence>
<dbReference type="EMBL" id="JAIWYP010000003">
    <property type="protein sequence ID" value="KAH3844274.1"/>
    <property type="molecule type" value="Genomic_DNA"/>
</dbReference>
<feature type="transmembrane region" description="Helical" evidence="21">
    <location>
        <begin position="69"/>
        <end position="90"/>
    </location>
</feature>
<evidence type="ECO:0000256" key="16">
    <source>
        <dbReference type="ARBA" id="ARBA00052250"/>
    </source>
</evidence>
<dbReference type="PANTHER" id="PTHR43394:SF1">
    <property type="entry name" value="ATP-BINDING CASSETTE SUB-FAMILY B MEMBER 10, MITOCHONDRIAL"/>
    <property type="match status" value="1"/>
</dbReference>
<dbReference type="GO" id="GO:0005743">
    <property type="term" value="C:mitochondrial inner membrane"/>
    <property type="evidence" value="ECO:0007669"/>
    <property type="project" value="UniProtKB-SubCell"/>
</dbReference>
<evidence type="ECO:0000256" key="19">
    <source>
        <dbReference type="ARBA" id="ARBA00075187"/>
    </source>
</evidence>
<dbReference type="InterPro" id="IPR036640">
    <property type="entry name" value="ABC1_TM_sf"/>
</dbReference>
<organism evidence="24 25">
    <name type="scientific">Dreissena polymorpha</name>
    <name type="common">Zebra mussel</name>
    <name type="synonym">Mytilus polymorpha</name>
    <dbReference type="NCBI Taxonomy" id="45954"/>
    <lineage>
        <taxon>Eukaryota</taxon>
        <taxon>Metazoa</taxon>
        <taxon>Spiralia</taxon>
        <taxon>Lophotrochozoa</taxon>
        <taxon>Mollusca</taxon>
        <taxon>Bivalvia</taxon>
        <taxon>Autobranchia</taxon>
        <taxon>Heteroconchia</taxon>
        <taxon>Euheterodonta</taxon>
        <taxon>Imparidentia</taxon>
        <taxon>Neoheterodontei</taxon>
        <taxon>Myida</taxon>
        <taxon>Dreissenoidea</taxon>
        <taxon>Dreissenidae</taxon>
        <taxon>Dreissena</taxon>
    </lineage>
</organism>
<dbReference type="PROSITE" id="PS50893">
    <property type="entry name" value="ABC_TRANSPORTER_2"/>
    <property type="match status" value="1"/>
</dbReference>
<comment type="subcellular location">
    <subcellularLocation>
        <location evidence="1">Mitochondrion inner membrane</location>
        <topology evidence="1">Multi-pass membrane protein</topology>
    </subcellularLocation>
</comment>
<dbReference type="CDD" id="cd18573">
    <property type="entry name" value="ABC_6TM_ABCB10_like"/>
    <property type="match status" value="1"/>
</dbReference>
<name>A0A9D4QUT2_DREPO</name>
<evidence type="ECO:0000256" key="7">
    <source>
        <dbReference type="ARBA" id="ARBA00022792"/>
    </source>
</evidence>
<keyword evidence="13" id="KW-0007">Acetylation</keyword>
<dbReference type="InterPro" id="IPR011527">
    <property type="entry name" value="ABC1_TM_dom"/>
</dbReference>
<dbReference type="PIRSF" id="PIRSF002773">
    <property type="entry name" value="ABC_prm/ATPase_B"/>
    <property type="match status" value="1"/>
</dbReference>
<dbReference type="InterPro" id="IPR017871">
    <property type="entry name" value="ABC_transporter-like_CS"/>
</dbReference>
<evidence type="ECO:0000256" key="9">
    <source>
        <dbReference type="ARBA" id="ARBA00022842"/>
    </source>
</evidence>
<keyword evidence="14" id="KW-0496">Mitochondrion</keyword>
<dbReference type="GO" id="GO:0015421">
    <property type="term" value="F:ABC-type oligopeptide transporter activity"/>
    <property type="evidence" value="ECO:0007669"/>
    <property type="project" value="TreeGrafter"/>
</dbReference>
<comment type="caution">
    <text evidence="24">The sequence shown here is derived from an EMBL/GenBank/DDBJ whole genome shotgun (WGS) entry which is preliminary data.</text>
</comment>
<sequence length="635" mass="69812">MTKCNKANPTQSTFTKYSNTRKFSITSARLRRNKDLTEQSPKQNKKKDGFKFSELRRLLNVAYEDKWKIGGAISLLCVSSAVALSVPYWMGRIIDVINQSAHDGTLMEKLKTICSFLMLVFALGALANCGRVYLMDIACQRVGFRIREKLFASIMKQDVAFFDKTKTGELISRLSSDADKVGNAVTFSISDGLRALAQGLGSSGMMIYTSPKLALVSLCIVPPVIILSKKFGAYLKKINRNIQDSLAGANSVAEEKISNIRTVRVFTKEKLEVDTYKSALFKVLALGYQQSFTSGLFWGMNQFAGNMIILTVFYGGGYLMNESMITIGELSAFLMYAAYIGVSINGLSGTLSDISISLGASTRVWELIDRQPTIPVSGGLIPAYPFVGRIDFQDVFFTYPARQDATILSRMNLIMPAGSVTAVVGASGSGKTTIGNLLLRLYDPDQGSILLDGENIKNLDPEWLRNQIGVVSQEPALFNCSIADNIKYGANDPSKVTMEMVEEAAREAFADIFIKNFPQKYDTIVGEKGLMLSGGQKQRIALARAIIKNPKILLLDEATSALDSESEFFVKQALQRLMVGRTVVVIAHRLSTIRSADQIAVLNNGLVEELGKYSELTAMEGGIFRKLVEKQTITF</sequence>
<keyword evidence="4 21" id="KW-0812">Transmembrane</keyword>
<evidence type="ECO:0000256" key="6">
    <source>
        <dbReference type="ARBA" id="ARBA00022741"/>
    </source>
</evidence>
<comment type="similarity">
    <text evidence="2">Belongs to the ABC transporter superfamily. ABCB family. Mitochondrial peptide exporter (TC 3.A.1.212) subfamily.</text>
</comment>
<evidence type="ECO:0000256" key="18">
    <source>
        <dbReference type="ARBA" id="ARBA00072683"/>
    </source>
</evidence>
<dbReference type="GO" id="GO:0016887">
    <property type="term" value="F:ATP hydrolysis activity"/>
    <property type="evidence" value="ECO:0007669"/>
    <property type="project" value="InterPro"/>
</dbReference>
<dbReference type="PANTHER" id="PTHR43394">
    <property type="entry name" value="ATP-DEPENDENT PERMEASE MDL1, MITOCHONDRIAL"/>
    <property type="match status" value="1"/>
</dbReference>
<dbReference type="SMART" id="SM00382">
    <property type="entry name" value="AAA"/>
    <property type="match status" value="1"/>
</dbReference>
<dbReference type="AlphaFoldDB" id="A0A9D4QUT2"/>
<evidence type="ECO:0000256" key="5">
    <source>
        <dbReference type="ARBA" id="ARBA00022723"/>
    </source>
</evidence>
<dbReference type="InterPro" id="IPR003439">
    <property type="entry name" value="ABC_transporter-like_ATP-bd"/>
</dbReference>
<evidence type="ECO:0000256" key="13">
    <source>
        <dbReference type="ARBA" id="ARBA00022990"/>
    </source>
</evidence>
<dbReference type="CDD" id="cd03249">
    <property type="entry name" value="ABC_MTABC3_MDL1_MDL2"/>
    <property type="match status" value="1"/>
</dbReference>
<dbReference type="Gene3D" id="3.40.50.300">
    <property type="entry name" value="P-loop containing nucleotide triphosphate hydrolases"/>
    <property type="match status" value="1"/>
</dbReference>
<dbReference type="GO" id="GO:0046872">
    <property type="term" value="F:metal ion binding"/>
    <property type="evidence" value="ECO:0007669"/>
    <property type="project" value="UniProtKB-KW"/>
</dbReference>
<dbReference type="Pfam" id="PF00664">
    <property type="entry name" value="ABC_membrane"/>
    <property type="match status" value="1"/>
</dbReference>
<dbReference type="GO" id="GO:0090374">
    <property type="term" value="P:oligopeptide export from mitochondrion"/>
    <property type="evidence" value="ECO:0007669"/>
    <property type="project" value="TreeGrafter"/>
</dbReference>
<protein>
    <recommendedName>
        <fullName evidence="18">ATP-binding cassette sub-family B member 10, mitochondrial</fullName>
    </recommendedName>
    <alternativeName>
        <fullName evidence="19">ABC-mitochondrial erythroid protein</fullName>
    </alternativeName>
    <alternativeName>
        <fullName evidence="20">ATP-binding cassette transporter 10</fullName>
    </alternativeName>
</protein>
<evidence type="ECO:0000256" key="17">
    <source>
        <dbReference type="ARBA" id="ARBA00055589"/>
    </source>
</evidence>
<dbReference type="InterPro" id="IPR039421">
    <property type="entry name" value="Type_1_exporter"/>
</dbReference>
<keyword evidence="7" id="KW-0999">Mitochondrion inner membrane</keyword>
<reference evidence="24" key="2">
    <citation type="submission" date="2020-11" db="EMBL/GenBank/DDBJ databases">
        <authorList>
            <person name="McCartney M.A."/>
            <person name="Auch B."/>
            <person name="Kono T."/>
            <person name="Mallez S."/>
            <person name="Becker A."/>
            <person name="Gohl D.M."/>
            <person name="Silverstein K.A.T."/>
            <person name="Koren S."/>
            <person name="Bechman K.B."/>
            <person name="Herman A."/>
            <person name="Abrahante J.E."/>
            <person name="Garbe J."/>
        </authorList>
    </citation>
    <scope>NUCLEOTIDE SEQUENCE</scope>
    <source>
        <strain evidence="24">Duluth1</strain>
        <tissue evidence="24">Whole animal</tissue>
    </source>
</reference>
<evidence type="ECO:0000256" key="21">
    <source>
        <dbReference type="SAM" id="Phobius"/>
    </source>
</evidence>